<evidence type="ECO:0000256" key="1">
    <source>
        <dbReference type="SAM" id="MobiDB-lite"/>
    </source>
</evidence>
<accession>A0A9W5V0L3</accession>
<reference evidence="2 3" key="1">
    <citation type="submission" date="2012-12" db="EMBL/GenBank/DDBJ databases">
        <title>The Genome Sequence of Bacillus cereus VD133.</title>
        <authorList>
            <consortium name="The Broad Institute Genome Sequencing Platform"/>
            <consortium name="The Broad Institute Genome Sequencing Center for Infectious Disease"/>
            <person name="Feldgarden M."/>
            <person name="Van der Auwera G.A."/>
            <person name="Mahillon J."/>
            <person name="Duprez V."/>
            <person name="Timmery S."/>
            <person name="Mattelet C."/>
            <person name="Dierick K."/>
            <person name="Sun M."/>
            <person name="Yu Z."/>
            <person name="Zhu L."/>
            <person name="Hu X."/>
            <person name="Shank E.B."/>
            <person name="Swiecicka I."/>
            <person name="Hansen B.M."/>
            <person name="Andrup L."/>
            <person name="Walker B."/>
            <person name="Young S.K."/>
            <person name="Zeng Q."/>
            <person name="Gargeya S."/>
            <person name="Fitzgerald M."/>
            <person name="Haas B."/>
            <person name="Abouelleil A."/>
            <person name="Alvarado L."/>
            <person name="Arachchi H.M."/>
            <person name="Berlin A.M."/>
            <person name="Chapman S.B."/>
            <person name="Dewar J."/>
            <person name="Goldberg J."/>
            <person name="Griggs A."/>
            <person name="Gujja S."/>
            <person name="Hansen M."/>
            <person name="Howarth C."/>
            <person name="Imamovic A."/>
            <person name="Larimer J."/>
            <person name="McCowan C."/>
            <person name="Murphy C."/>
            <person name="Neiman D."/>
            <person name="Pearson M."/>
            <person name="Priest M."/>
            <person name="Roberts A."/>
            <person name="Saif S."/>
            <person name="Shea T."/>
            <person name="Sisk P."/>
            <person name="Sykes S."/>
            <person name="Wortman J."/>
            <person name="Nusbaum C."/>
            <person name="Birren B."/>
        </authorList>
    </citation>
    <scope>NUCLEOTIDE SEQUENCE [LARGE SCALE GENOMIC DNA]</scope>
    <source>
        <strain evidence="2 3">VD133</strain>
    </source>
</reference>
<name>A0A9W5V0L3_BACCE</name>
<dbReference type="AlphaFoldDB" id="A0A9W5V0L3"/>
<dbReference type="RefSeq" id="WP_016111503.1">
    <property type="nucleotide sequence ID" value="NZ_KB976191.1"/>
</dbReference>
<comment type="caution">
    <text evidence="2">The sequence shown here is derived from an EMBL/GenBank/DDBJ whole genome shotgun (WGS) entry which is preliminary data.</text>
</comment>
<organism evidence="2 3">
    <name type="scientific">Bacillus cereus VD133</name>
    <dbReference type="NCBI Taxonomy" id="1053233"/>
    <lineage>
        <taxon>Bacteria</taxon>
        <taxon>Bacillati</taxon>
        <taxon>Bacillota</taxon>
        <taxon>Bacilli</taxon>
        <taxon>Bacillales</taxon>
        <taxon>Bacillaceae</taxon>
        <taxon>Bacillus</taxon>
        <taxon>Bacillus cereus group</taxon>
    </lineage>
</organism>
<protein>
    <submittedName>
        <fullName evidence="2">Uncharacterized protein</fullName>
    </submittedName>
</protein>
<feature type="compositionally biased region" description="Low complexity" evidence="1">
    <location>
        <begin position="15"/>
        <end position="25"/>
    </location>
</feature>
<dbReference type="PROSITE" id="PS51257">
    <property type="entry name" value="PROKAR_LIPOPROTEIN"/>
    <property type="match status" value="1"/>
</dbReference>
<dbReference type="EMBL" id="AHFB01000087">
    <property type="protein sequence ID" value="EOO30364.1"/>
    <property type="molecule type" value="Genomic_DNA"/>
</dbReference>
<gene>
    <name evidence="2" type="ORF">IIU_05110</name>
</gene>
<proteinExistence type="predicted"/>
<evidence type="ECO:0000313" key="2">
    <source>
        <dbReference type="EMBL" id="EOO30364.1"/>
    </source>
</evidence>
<feature type="region of interest" description="Disordered" evidence="1">
    <location>
        <begin position="1"/>
        <end position="25"/>
    </location>
</feature>
<sequence>MGYMNRKKYGQVSTSSSSGSCGGSCNNSCSGCDECREQYEECKNQQNQTCDCCCVQGIKDELSSLINQIVRIDTETRSYVGVVTSVTCDVIRLGASAGTVATIISICKIEAVIPATTTVVNGINLDDTEIANKV</sequence>
<evidence type="ECO:0000313" key="3">
    <source>
        <dbReference type="Proteomes" id="UP000014018"/>
    </source>
</evidence>
<dbReference type="Proteomes" id="UP000014018">
    <property type="component" value="Unassembled WGS sequence"/>
</dbReference>